<feature type="domain" description="Methyltransferase FkbM" evidence="1">
    <location>
        <begin position="111"/>
        <end position="177"/>
    </location>
</feature>
<reference evidence="2" key="1">
    <citation type="submission" date="2021-02" db="EMBL/GenBank/DDBJ databases">
        <authorList>
            <person name="Dougan E. K."/>
            <person name="Rhodes N."/>
            <person name="Thang M."/>
            <person name="Chan C."/>
        </authorList>
    </citation>
    <scope>NUCLEOTIDE SEQUENCE</scope>
</reference>
<accession>A0A813F4G4</accession>
<protein>
    <recommendedName>
        <fullName evidence="1">Methyltransferase FkbM domain-containing protein</fullName>
    </recommendedName>
</protein>
<dbReference type="Pfam" id="PF05050">
    <property type="entry name" value="Methyltransf_21"/>
    <property type="match status" value="1"/>
</dbReference>
<dbReference type="AlphaFoldDB" id="A0A813F4G4"/>
<evidence type="ECO:0000259" key="1">
    <source>
        <dbReference type="Pfam" id="PF05050"/>
    </source>
</evidence>
<evidence type="ECO:0000313" key="3">
    <source>
        <dbReference type="Proteomes" id="UP000654075"/>
    </source>
</evidence>
<name>A0A813F4G4_POLGL</name>
<sequence>MIAEHVAELKRRAREEPVPSGKIFLNAAISEVAGPVSISILKPRFVHEGCEESGWPFRCSCRSDNEVGRELRQMNISHCLPTMFLAMSSVVRTFLLNRLSENMKVPRGTAARLIEQRQVPSMTLPSLLRHANASGFRQIKIDVEGYDGRLIRLLAAHMTADKTFRRPVVIVWECANLNVAEQIASMGLLQNLDYFCSRINNMDCGCGRTPKLMSQLSEIYPNAMERQAKRLAQRRPAFVTERERERERD</sequence>
<gene>
    <name evidence="2" type="ORF">PGLA1383_LOCUS25571</name>
</gene>
<comment type="caution">
    <text evidence="2">The sequence shown here is derived from an EMBL/GenBank/DDBJ whole genome shotgun (WGS) entry which is preliminary data.</text>
</comment>
<keyword evidence="3" id="KW-1185">Reference proteome</keyword>
<dbReference type="InterPro" id="IPR006342">
    <property type="entry name" value="FkbM_mtfrase"/>
</dbReference>
<organism evidence="2 3">
    <name type="scientific">Polarella glacialis</name>
    <name type="common">Dinoflagellate</name>
    <dbReference type="NCBI Taxonomy" id="89957"/>
    <lineage>
        <taxon>Eukaryota</taxon>
        <taxon>Sar</taxon>
        <taxon>Alveolata</taxon>
        <taxon>Dinophyceae</taxon>
        <taxon>Suessiales</taxon>
        <taxon>Suessiaceae</taxon>
        <taxon>Polarella</taxon>
    </lineage>
</organism>
<dbReference type="EMBL" id="CAJNNV010021927">
    <property type="protein sequence ID" value="CAE8607655.1"/>
    <property type="molecule type" value="Genomic_DNA"/>
</dbReference>
<dbReference type="Proteomes" id="UP000654075">
    <property type="component" value="Unassembled WGS sequence"/>
</dbReference>
<evidence type="ECO:0000313" key="2">
    <source>
        <dbReference type="EMBL" id="CAE8607655.1"/>
    </source>
</evidence>
<proteinExistence type="predicted"/>